<dbReference type="EMBL" id="SMOL01000753">
    <property type="protein sequence ID" value="KAB2600492.1"/>
    <property type="molecule type" value="Genomic_DNA"/>
</dbReference>
<keyword evidence="2" id="KW-1185">Reference proteome</keyword>
<reference evidence="1 2" key="3">
    <citation type="submission" date="2019-11" db="EMBL/GenBank/DDBJ databases">
        <title>A de novo genome assembly of a pear dwarfing rootstock.</title>
        <authorList>
            <person name="Wang F."/>
            <person name="Wang J."/>
            <person name="Li S."/>
            <person name="Zhang Y."/>
            <person name="Fang M."/>
            <person name="Ma L."/>
            <person name="Zhao Y."/>
            <person name="Jiang S."/>
        </authorList>
    </citation>
    <scope>NUCLEOTIDE SEQUENCE [LARGE SCALE GENOMIC DNA]</scope>
    <source>
        <strain evidence="1">S2</strain>
        <tissue evidence="1">Leaf</tissue>
    </source>
</reference>
<organism evidence="1 2">
    <name type="scientific">Pyrus ussuriensis x Pyrus communis</name>
    <dbReference type="NCBI Taxonomy" id="2448454"/>
    <lineage>
        <taxon>Eukaryota</taxon>
        <taxon>Viridiplantae</taxon>
        <taxon>Streptophyta</taxon>
        <taxon>Embryophyta</taxon>
        <taxon>Tracheophyta</taxon>
        <taxon>Spermatophyta</taxon>
        <taxon>Magnoliopsida</taxon>
        <taxon>eudicotyledons</taxon>
        <taxon>Gunneridae</taxon>
        <taxon>Pentapetalae</taxon>
        <taxon>rosids</taxon>
        <taxon>fabids</taxon>
        <taxon>Rosales</taxon>
        <taxon>Rosaceae</taxon>
        <taxon>Amygdaloideae</taxon>
        <taxon>Maleae</taxon>
        <taxon>Pyrus</taxon>
    </lineage>
</organism>
<comment type="caution">
    <text evidence="1">The sequence shown here is derived from an EMBL/GenBank/DDBJ whole genome shotgun (WGS) entry which is preliminary data.</text>
</comment>
<protein>
    <submittedName>
        <fullName evidence="1">GRIP domain-containing protein RUD3-like</fullName>
    </submittedName>
</protein>
<sequence length="334" mass="38042">MSESGSPSDEGSPSSSSRFELAMLESLGPLLEACTKETLDDFRNCQTLANIGSSSFMLVGKRVVFDAIPIFRSEFTADLLEKNLLDSERQVEALRQSCSIPRSVGMCLVHHEEWPSEPPKGHVMFYTQILLTLGVNFCDTLIGLYIIWMECGLGEPSFNQWRYCYKMRPVKACPGYAKCACRSERERIVFGKKKAYCTWKNRWCFLYNDWEHVRGVIPERRVLTHFQTVVTRGNIKLSRRELANVEKVLRVPKEDRHLSELWPFKKGGTSTQKGKAPMLVPVDDILFHKGSRKYRVRLAPRPKSQEEVLKITASKRAEVEAIGCVAAIVTGEER</sequence>
<reference evidence="1 2" key="1">
    <citation type="submission" date="2019-09" db="EMBL/GenBank/DDBJ databases">
        <authorList>
            <person name="Ou C."/>
        </authorList>
    </citation>
    <scope>NUCLEOTIDE SEQUENCE [LARGE SCALE GENOMIC DNA]</scope>
    <source>
        <strain evidence="1">S2</strain>
        <tissue evidence="1">Leaf</tissue>
    </source>
</reference>
<reference evidence="2" key="2">
    <citation type="submission" date="2019-10" db="EMBL/GenBank/DDBJ databases">
        <title>A de novo genome assembly of a pear dwarfing rootstock.</title>
        <authorList>
            <person name="Wang F."/>
            <person name="Wang J."/>
            <person name="Li S."/>
            <person name="Zhang Y."/>
            <person name="Fang M."/>
            <person name="Ma L."/>
            <person name="Zhao Y."/>
            <person name="Jiang S."/>
        </authorList>
    </citation>
    <scope>NUCLEOTIDE SEQUENCE [LARGE SCALE GENOMIC DNA]</scope>
</reference>
<dbReference type="OrthoDB" id="1751927at2759"/>
<accession>A0A5N5FGX2</accession>
<dbReference type="AlphaFoldDB" id="A0A5N5FGX2"/>
<name>A0A5N5FGX2_9ROSA</name>
<dbReference type="Proteomes" id="UP000327157">
    <property type="component" value="Chromosome 13"/>
</dbReference>
<evidence type="ECO:0000313" key="2">
    <source>
        <dbReference type="Proteomes" id="UP000327157"/>
    </source>
</evidence>
<gene>
    <name evidence="1" type="ORF">D8674_010763</name>
</gene>
<evidence type="ECO:0000313" key="1">
    <source>
        <dbReference type="EMBL" id="KAB2600492.1"/>
    </source>
</evidence>
<proteinExistence type="predicted"/>